<dbReference type="PANTHER" id="PTHR39966:SF1">
    <property type="entry name" value="HEMERYTHRIN-LIKE DOMAIN-CONTAINING PROTEIN"/>
    <property type="match status" value="1"/>
</dbReference>
<keyword evidence="5" id="KW-1185">Reference proteome</keyword>
<evidence type="ECO:0000259" key="1">
    <source>
        <dbReference type="Pfam" id="PF01814"/>
    </source>
</evidence>
<dbReference type="Proteomes" id="UP000236547">
    <property type="component" value="Unassembled WGS sequence"/>
</dbReference>
<dbReference type="GO" id="GO:0005886">
    <property type="term" value="C:plasma membrane"/>
    <property type="evidence" value="ECO:0007669"/>
    <property type="project" value="TreeGrafter"/>
</dbReference>
<dbReference type="PANTHER" id="PTHR39966">
    <property type="entry name" value="BLL2471 PROTEIN-RELATED"/>
    <property type="match status" value="1"/>
</dbReference>
<evidence type="ECO:0000313" key="4">
    <source>
        <dbReference type="Proteomes" id="UP000236449"/>
    </source>
</evidence>
<dbReference type="OrthoDB" id="7349010at2"/>
<reference evidence="4 5" key="1">
    <citation type="submission" date="2018-01" db="EMBL/GenBank/DDBJ databases">
        <title>Draft genome sequences of six Vibrio diazotrophicus strains isolated from deep-sea sediments of the Baltic Sea.</title>
        <authorList>
            <person name="Castillo D."/>
            <person name="Vandieken V."/>
            <person name="Chiang O."/>
            <person name="Middelboe M."/>
        </authorList>
    </citation>
    <scope>NUCLEOTIDE SEQUENCE [LARGE SCALE GENOMIC DNA]</scope>
    <source>
        <strain evidence="3 4">60.27F</strain>
        <strain evidence="2 5">65.10M</strain>
    </source>
</reference>
<dbReference type="Gene3D" id="1.20.120.520">
    <property type="entry name" value="nmb1532 protein domain like"/>
    <property type="match status" value="1"/>
</dbReference>
<evidence type="ECO:0000313" key="2">
    <source>
        <dbReference type="EMBL" id="PNI01251.1"/>
    </source>
</evidence>
<evidence type="ECO:0000313" key="3">
    <source>
        <dbReference type="EMBL" id="PNI05007.1"/>
    </source>
</evidence>
<name>A0A2J8I3A0_VIBDI</name>
<feature type="domain" description="Hemerythrin-like" evidence="1">
    <location>
        <begin position="2"/>
        <end position="135"/>
    </location>
</feature>
<dbReference type="EMBL" id="POSK01000005">
    <property type="protein sequence ID" value="PNI05007.1"/>
    <property type="molecule type" value="Genomic_DNA"/>
</dbReference>
<gene>
    <name evidence="3" type="ORF">C1N32_09405</name>
    <name evidence="2" type="ORF">C1O25_08460</name>
</gene>
<dbReference type="Pfam" id="PF01814">
    <property type="entry name" value="Hemerythrin"/>
    <property type="match status" value="1"/>
</dbReference>
<proteinExistence type="predicted"/>
<sequence>MMIERIRREHGYMTRLLAILRGKLQLLKDEKPINYSLVKEIVDYLSRHSESVHHPKEDILYRHYMKHYGEHEEVSDLEKEHALLSKSTHEFLNTVEMILNDAVVPQDVFMEQLEQFINSQRQHLEMEEQTVLPLINRTFSVADWQQVESEWNCSEEDPVFGSTIAERYAQLARRVRKSETECN</sequence>
<organism evidence="3 4">
    <name type="scientific">Vibrio diazotrophicus</name>
    <dbReference type="NCBI Taxonomy" id="685"/>
    <lineage>
        <taxon>Bacteria</taxon>
        <taxon>Pseudomonadati</taxon>
        <taxon>Pseudomonadota</taxon>
        <taxon>Gammaproteobacteria</taxon>
        <taxon>Vibrionales</taxon>
        <taxon>Vibrionaceae</taxon>
        <taxon>Vibrio</taxon>
    </lineage>
</organism>
<dbReference type="Proteomes" id="UP000236449">
    <property type="component" value="Unassembled WGS sequence"/>
</dbReference>
<dbReference type="InterPro" id="IPR012312">
    <property type="entry name" value="Hemerythrin-like"/>
</dbReference>
<dbReference type="EMBL" id="POSM01000009">
    <property type="protein sequence ID" value="PNI01251.1"/>
    <property type="molecule type" value="Genomic_DNA"/>
</dbReference>
<evidence type="ECO:0000313" key="5">
    <source>
        <dbReference type="Proteomes" id="UP000236547"/>
    </source>
</evidence>
<dbReference type="AlphaFoldDB" id="A0A2J8I3A0"/>
<accession>A0A2J8I3A0</accession>
<protein>
    <submittedName>
        <fullName evidence="3">Cation-binding protein</fullName>
    </submittedName>
</protein>
<dbReference type="RefSeq" id="WP_102954406.1">
    <property type="nucleotide sequence ID" value="NZ_JAPWHJ010000002.1"/>
</dbReference>
<comment type="caution">
    <text evidence="3">The sequence shown here is derived from an EMBL/GenBank/DDBJ whole genome shotgun (WGS) entry which is preliminary data.</text>
</comment>